<evidence type="ECO:0000256" key="1">
    <source>
        <dbReference type="SAM" id="Phobius"/>
    </source>
</evidence>
<name>A0AAP9T2C1_9GAMM</name>
<dbReference type="NCBIfam" id="TIGR02532">
    <property type="entry name" value="IV_pilin_GFxxxE"/>
    <property type="match status" value="1"/>
</dbReference>
<keyword evidence="1" id="KW-1133">Transmembrane helix</keyword>
<dbReference type="PROSITE" id="PS00409">
    <property type="entry name" value="PROKAR_NTER_METHYL"/>
    <property type="match status" value="1"/>
</dbReference>
<reference evidence="2 3" key="1">
    <citation type="submission" date="2019-12" db="EMBL/GenBank/DDBJ databases">
        <title>Genome sequencing and assembly of endphytes of Porphyra tenera.</title>
        <authorList>
            <person name="Park J.M."/>
            <person name="Shin R."/>
            <person name="Jo S.H."/>
        </authorList>
    </citation>
    <scope>NUCLEOTIDE SEQUENCE [LARGE SCALE GENOMIC DNA]</scope>
    <source>
        <strain evidence="2 3">GPM3</strain>
    </source>
</reference>
<keyword evidence="1" id="KW-0812">Transmembrane</keyword>
<dbReference type="EMBL" id="CP054580">
    <property type="protein sequence ID" value="QKS25266.1"/>
    <property type="molecule type" value="Genomic_DNA"/>
</dbReference>
<dbReference type="Pfam" id="PF07963">
    <property type="entry name" value="N_methyl"/>
    <property type="match status" value="1"/>
</dbReference>
<sequence>MRQRQQGFTLVELMVALAIGTVIILGAGQLFLTTFQTFQNVDKVSRKQENLIFIAQRLTSEIRQSGPGRYTLRCERNQDACSCTVADQEENGQPMVSFLKDVPNHDSSSQCNEDEHVLGELVSGDAPLYRVELPLENNGEAIVFHVMERQGIYASFFDTPTSQKGKGDAVIAGGAVSGAENILVSESTVNSNLDPSIIPSPQSSDSHDYYTGYINNIKNLDGVIATCTENEIMFSSGKVFYCDGNINKLNVTELSGKVVVVEQDISIQQNDNSSVTDVAIVAGGEINFNGNNTNALFRGLIWGAGSVNLSMSGVEFVGSVISNGSVVFNNVNSINADLSVWELLSVYGYEFSMRQALEGLSENIDFGDD</sequence>
<evidence type="ECO:0008006" key="4">
    <source>
        <dbReference type="Google" id="ProtNLM"/>
    </source>
</evidence>
<feature type="transmembrane region" description="Helical" evidence="1">
    <location>
        <begin position="7"/>
        <end position="32"/>
    </location>
</feature>
<proteinExistence type="predicted"/>
<evidence type="ECO:0000313" key="2">
    <source>
        <dbReference type="EMBL" id="QKS25266.1"/>
    </source>
</evidence>
<keyword evidence="3" id="KW-1185">Reference proteome</keyword>
<keyword evidence="1" id="KW-0472">Membrane</keyword>
<dbReference type="Proteomes" id="UP000509761">
    <property type="component" value="Chromosome"/>
</dbReference>
<evidence type="ECO:0000313" key="3">
    <source>
        <dbReference type="Proteomes" id="UP000509761"/>
    </source>
</evidence>
<dbReference type="AlphaFoldDB" id="A0AAP9T2C1"/>
<gene>
    <name evidence="2" type="ORF">FX987_03062</name>
</gene>
<accession>A0AAP9T2C1</accession>
<dbReference type="RefSeq" id="WP_022521986.1">
    <property type="nucleotide sequence ID" value="NZ_CP054580.1"/>
</dbReference>
<dbReference type="InterPro" id="IPR012902">
    <property type="entry name" value="N_methyl_site"/>
</dbReference>
<protein>
    <recommendedName>
        <fullName evidence="4">Prepilin-type N-terminal cleavage/methylation domain-containing protein</fullName>
    </recommendedName>
</protein>
<organism evidence="2 3">
    <name type="scientific">Vreelandella titanicae</name>
    <dbReference type="NCBI Taxonomy" id="664683"/>
    <lineage>
        <taxon>Bacteria</taxon>
        <taxon>Pseudomonadati</taxon>
        <taxon>Pseudomonadota</taxon>
        <taxon>Gammaproteobacteria</taxon>
        <taxon>Oceanospirillales</taxon>
        <taxon>Halomonadaceae</taxon>
        <taxon>Vreelandella</taxon>
    </lineage>
</organism>